<keyword evidence="3" id="KW-1185">Reference proteome</keyword>
<accession>A0A4P9YWI0</accession>
<dbReference type="PANTHER" id="PTHR24216:SF8">
    <property type="entry name" value="PAXILLIN, ISOFORM F"/>
    <property type="match status" value="1"/>
</dbReference>
<proteinExistence type="predicted"/>
<feature type="compositionally biased region" description="Low complexity" evidence="1">
    <location>
        <begin position="385"/>
        <end position="405"/>
    </location>
</feature>
<organism evidence="2 3">
    <name type="scientific">Syncephalis pseudoplumigaleata</name>
    <dbReference type="NCBI Taxonomy" id="1712513"/>
    <lineage>
        <taxon>Eukaryota</taxon>
        <taxon>Fungi</taxon>
        <taxon>Fungi incertae sedis</taxon>
        <taxon>Zoopagomycota</taxon>
        <taxon>Zoopagomycotina</taxon>
        <taxon>Zoopagomycetes</taxon>
        <taxon>Zoopagales</taxon>
        <taxon>Piptocephalidaceae</taxon>
        <taxon>Syncephalis</taxon>
    </lineage>
</organism>
<evidence type="ECO:0000313" key="2">
    <source>
        <dbReference type="EMBL" id="RKP24284.1"/>
    </source>
</evidence>
<evidence type="ECO:0000313" key="3">
    <source>
        <dbReference type="Proteomes" id="UP000278143"/>
    </source>
</evidence>
<protein>
    <submittedName>
        <fullName evidence="2">Uncharacterized protein</fullName>
    </submittedName>
</protein>
<dbReference type="PANTHER" id="PTHR24216">
    <property type="entry name" value="PAXILLIN-RELATED"/>
    <property type="match status" value="1"/>
</dbReference>
<evidence type="ECO:0000256" key="1">
    <source>
        <dbReference type="SAM" id="MobiDB-lite"/>
    </source>
</evidence>
<reference evidence="3" key="1">
    <citation type="journal article" date="2018" name="Nat. Microbiol.">
        <title>Leveraging single-cell genomics to expand the fungal tree of life.</title>
        <authorList>
            <person name="Ahrendt S.R."/>
            <person name="Quandt C.A."/>
            <person name="Ciobanu D."/>
            <person name="Clum A."/>
            <person name="Salamov A."/>
            <person name="Andreopoulos B."/>
            <person name="Cheng J.F."/>
            <person name="Woyke T."/>
            <person name="Pelin A."/>
            <person name="Henrissat B."/>
            <person name="Reynolds N.K."/>
            <person name="Benny G.L."/>
            <person name="Smith M.E."/>
            <person name="James T.Y."/>
            <person name="Grigoriev I.V."/>
        </authorList>
    </citation>
    <scope>NUCLEOTIDE SEQUENCE [LARGE SCALE GENOMIC DNA]</scope>
    <source>
        <strain evidence="3">Benny S71-1</strain>
    </source>
</reference>
<gene>
    <name evidence="2" type="ORF">SYNPS1DRAFT_29948</name>
</gene>
<feature type="compositionally biased region" description="Pro residues" evidence="1">
    <location>
        <begin position="156"/>
        <end position="190"/>
    </location>
</feature>
<name>A0A4P9YWI0_9FUNG</name>
<feature type="region of interest" description="Disordered" evidence="1">
    <location>
        <begin position="368"/>
        <end position="465"/>
    </location>
</feature>
<feature type="compositionally biased region" description="Low complexity" evidence="1">
    <location>
        <begin position="432"/>
        <end position="451"/>
    </location>
</feature>
<feature type="region of interest" description="Disordered" evidence="1">
    <location>
        <begin position="154"/>
        <end position="227"/>
    </location>
</feature>
<dbReference type="OrthoDB" id="10583896at2759"/>
<feature type="compositionally biased region" description="Low complexity" evidence="1">
    <location>
        <begin position="198"/>
        <end position="214"/>
    </location>
</feature>
<dbReference type="EMBL" id="KZ990327">
    <property type="protein sequence ID" value="RKP24284.1"/>
    <property type="molecule type" value="Genomic_DNA"/>
</dbReference>
<dbReference type="AlphaFoldDB" id="A0A4P9YWI0"/>
<feature type="region of interest" description="Disordered" evidence="1">
    <location>
        <begin position="1"/>
        <end position="33"/>
    </location>
</feature>
<dbReference type="Proteomes" id="UP000278143">
    <property type="component" value="Unassembled WGS sequence"/>
</dbReference>
<sequence length="499" mass="55671">MHTPSSNRHEAEHPSSAAMAPDEPSSPRQEEPDMDACLRSVLLHAFRMEIVEVYAKAPEKELYTMLAHDIRGASIVGRVQTRVAEQFSELLAMLDTTVKGDFLLVLQVRAKKELSKMHAEPIRLLSALHQVITTFSWSDEEMAVAETIGKLAKQLAPPPPQQHAQPQPQPQPQQHPPHPPALPSPAGKPKPPVHSKKAASTSSSLSASSASKPMPAKPPSAPTRAFPKINTARNLQEAVEIVVIIKLENVFVSQYYRREHMEASIENIFSDLSKGVLGYRLHNNIETTIRRVLPEADESQTSLAYDGMQHFLVDSQLLLQREIESMCRSRSAVYRLIKPALKYLRQTPGYVPFADSVEKQWHALYKRYGPSSSSSHAHRKSIDMSPPTSTTTTTTHKPSSTSSASALLHHPPRKQASPPHGYTNHKMQDVHPTTCTTTTTMPDTSMPDTSMQAAPMPPPTEENPTDLAQFLNQTEITHLNSMLERLPPHLRRHFLNRWM</sequence>